<evidence type="ECO:0000313" key="7">
    <source>
        <dbReference type="EMBL" id="QVR48656.1"/>
    </source>
</evidence>
<dbReference type="InterPro" id="IPR029319">
    <property type="entry name" value="DNA_ligase_OB"/>
</dbReference>
<organism evidence="7 8">
    <name type="scientific">Stenotrophomonas phage BUCT609</name>
    <dbReference type="NCBI Taxonomy" id="2834250"/>
    <lineage>
        <taxon>Viruses</taxon>
        <taxon>Duplodnaviria</taxon>
        <taxon>Heunggongvirae</taxon>
        <taxon>Uroviricota</taxon>
        <taxon>Caudoviricetes</taxon>
        <taxon>Autographivirales</taxon>
        <taxon>Autonotataviridae</taxon>
        <taxon>Gujervirinae</taxon>
        <taxon>Maltophvirus</taxon>
        <taxon>Maltophvirus BUCT609</taxon>
    </lineage>
</organism>
<evidence type="ECO:0000256" key="2">
    <source>
        <dbReference type="ARBA" id="ARBA00022598"/>
    </source>
</evidence>
<dbReference type="PANTHER" id="PTHR47810:SF1">
    <property type="entry name" value="DNA LIGASE B"/>
    <property type="match status" value="1"/>
</dbReference>
<keyword evidence="4" id="KW-0227">DNA damage</keyword>
<feature type="domain" description="DNA ligase OB-like" evidence="6">
    <location>
        <begin position="266"/>
        <end position="339"/>
    </location>
</feature>
<dbReference type="GO" id="GO:0016874">
    <property type="term" value="F:ligase activity"/>
    <property type="evidence" value="ECO:0007669"/>
    <property type="project" value="UniProtKB-KW"/>
</dbReference>
<evidence type="ECO:0000256" key="1">
    <source>
        <dbReference type="ARBA" id="ARBA00007572"/>
    </source>
</evidence>
<dbReference type="PANTHER" id="PTHR47810">
    <property type="entry name" value="DNA LIGASE"/>
    <property type="match status" value="1"/>
</dbReference>
<dbReference type="Pfam" id="PF14743">
    <property type="entry name" value="DNA_ligase_OB_2"/>
    <property type="match status" value="1"/>
</dbReference>
<keyword evidence="3" id="KW-0235">DNA replication</keyword>
<evidence type="ECO:0000256" key="5">
    <source>
        <dbReference type="ARBA" id="ARBA00023204"/>
    </source>
</evidence>
<evidence type="ECO:0000313" key="8">
    <source>
        <dbReference type="Proteomes" id="UP000682369"/>
    </source>
</evidence>
<keyword evidence="8" id="KW-1185">Reference proteome</keyword>
<dbReference type="CDD" id="cd08041">
    <property type="entry name" value="OBF_kDNA_ligase_like"/>
    <property type="match status" value="1"/>
</dbReference>
<name>A0A8E6URT3_9CAUD</name>
<dbReference type="EMBL" id="MW960043">
    <property type="protein sequence ID" value="QVR48656.1"/>
    <property type="molecule type" value="Genomic_DNA"/>
</dbReference>
<dbReference type="GO" id="GO:0006281">
    <property type="term" value="P:DNA repair"/>
    <property type="evidence" value="ECO:0007669"/>
    <property type="project" value="UniProtKB-KW"/>
</dbReference>
<evidence type="ECO:0000256" key="3">
    <source>
        <dbReference type="ARBA" id="ARBA00022705"/>
    </source>
</evidence>
<comment type="similarity">
    <text evidence="1">Belongs to the ATP-dependent DNA ligase family.</text>
</comment>
<accession>A0A8E6URT3</accession>
<evidence type="ECO:0000256" key="4">
    <source>
        <dbReference type="ARBA" id="ARBA00022763"/>
    </source>
</evidence>
<dbReference type="InterPro" id="IPR050326">
    <property type="entry name" value="NAD_dep_DNA_ligaseB"/>
</dbReference>
<keyword evidence="2 7" id="KW-0436">Ligase</keyword>
<sequence length="348" mass="39564">MTDYRTHTPLESRKVTPLQVSKYRRDKQKLTLEDHVQDYVAHLKYDGVCGIMFVHPDGSRYYSSRTGEDITAFNHVGEAFEKLPWVNMAELLPADETRPTMYKSGVYFGEFWHPEFKAATVAGFNNTTDPEKFAAIKDQREQVSFVVWDFVTWAEWEVGVSSVPYEERMRRIEWMQCIGLPGDPGAPKDAKYPPIFVAPCEGTVAENKDFTSLSEMAKHAKSVGNYDGIILSDTQGGWKRGERNLARIKVKPTITVDLKVVGYEFGKGKYRNVIGKVICEYGDTEVKVSGMTDGQRGVGHENYIDAFFKNDWKGKIIEVEAMEVSAHGKLREPRFKGFREGINRSEAE</sequence>
<dbReference type="Proteomes" id="UP000682369">
    <property type="component" value="Segment"/>
</dbReference>
<evidence type="ECO:0000259" key="6">
    <source>
        <dbReference type="Pfam" id="PF14743"/>
    </source>
</evidence>
<dbReference type="GO" id="GO:0006260">
    <property type="term" value="P:DNA replication"/>
    <property type="evidence" value="ECO:0007669"/>
    <property type="project" value="UniProtKB-KW"/>
</dbReference>
<reference evidence="7" key="1">
    <citation type="submission" date="2021-04" db="EMBL/GenBank/DDBJ databases">
        <authorList>
            <person name="Han K."/>
            <person name="Tian F."/>
            <person name="Li F."/>
            <person name="Tong Y."/>
        </authorList>
    </citation>
    <scope>NUCLEOTIDE SEQUENCE</scope>
</reference>
<proteinExistence type="inferred from homology"/>
<keyword evidence="5" id="KW-0234">DNA repair</keyword>
<protein>
    <submittedName>
        <fullName evidence="7">DNA ligase</fullName>
    </submittedName>
</protein>